<reference evidence="1" key="1">
    <citation type="submission" date="2022-10" db="EMBL/GenBank/DDBJ databases">
        <title>Chryseobacterium babae sp. nov. isolated from the gut of the beetle Oryctes rhinoceros, and Chryseobacterium kimseyorum sp. nov., isolated from a stick insect rearing cage.</title>
        <authorList>
            <person name="Shelomi M."/>
            <person name="Han C.-J."/>
            <person name="Chen W.-M."/>
            <person name="Chen H.-K."/>
            <person name="Liaw S.-J."/>
            <person name="Muhle E."/>
            <person name="Clermont D."/>
        </authorList>
    </citation>
    <scope>NUCLEOTIDE SEQUENCE</scope>
    <source>
        <strain evidence="1">09-1422</strain>
    </source>
</reference>
<gene>
    <name evidence="1" type="ORF">OMO38_19065</name>
</gene>
<protein>
    <submittedName>
        <fullName evidence="1">Prevent-host-death protein</fullName>
    </submittedName>
</protein>
<dbReference type="EMBL" id="JAPDHW010000023">
    <property type="protein sequence ID" value="MCW3170635.1"/>
    <property type="molecule type" value="Genomic_DNA"/>
</dbReference>
<organism evidence="1 2">
    <name type="scientific">Chryseobacterium kimseyorum</name>
    <dbReference type="NCBI Taxonomy" id="2984028"/>
    <lineage>
        <taxon>Bacteria</taxon>
        <taxon>Pseudomonadati</taxon>
        <taxon>Bacteroidota</taxon>
        <taxon>Flavobacteriia</taxon>
        <taxon>Flavobacteriales</taxon>
        <taxon>Weeksellaceae</taxon>
        <taxon>Chryseobacterium group</taxon>
        <taxon>Chryseobacterium</taxon>
    </lineage>
</organism>
<accession>A0ABT3I3J3</accession>
<proteinExistence type="predicted"/>
<sequence>MNYKLEINTQDPSSSLVFNMITFESFKINIIERYAGRMNLNPKLIEVFVKVRTLNDQLVKKIDGNSRIRVIGDDLTIYAQLSKDLQSVDISKELKNKLTFEQDYVYFILKLVLNNYELNSALSKST</sequence>
<dbReference type="Proteomes" id="UP001163731">
    <property type="component" value="Unassembled WGS sequence"/>
</dbReference>
<evidence type="ECO:0000313" key="1">
    <source>
        <dbReference type="EMBL" id="MCW3170635.1"/>
    </source>
</evidence>
<name>A0ABT3I3J3_9FLAO</name>
<evidence type="ECO:0000313" key="2">
    <source>
        <dbReference type="Proteomes" id="UP001163731"/>
    </source>
</evidence>
<keyword evidence="2" id="KW-1185">Reference proteome</keyword>
<dbReference type="RefSeq" id="WP_264751769.1">
    <property type="nucleotide sequence ID" value="NZ_JAPDHW010000023.1"/>
</dbReference>
<comment type="caution">
    <text evidence="1">The sequence shown here is derived from an EMBL/GenBank/DDBJ whole genome shotgun (WGS) entry which is preliminary data.</text>
</comment>